<keyword evidence="3" id="KW-1185">Reference proteome</keyword>
<organism evidence="2 3">
    <name type="scientific">Sphingorhabdus arenilitoris</name>
    <dbReference type="NCBI Taxonomy" id="1490041"/>
    <lineage>
        <taxon>Bacteria</taxon>
        <taxon>Pseudomonadati</taxon>
        <taxon>Pseudomonadota</taxon>
        <taxon>Alphaproteobacteria</taxon>
        <taxon>Sphingomonadales</taxon>
        <taxon>Sphingomonadaceae</taxon>
        <taxon>Sphingorhabdus</taxon>
    </lineage>
</organism>
<feature type="domain" description="VapC45 PIN like" evidence="1">
    <location>
        <begin position="1"/>
        <end position="84"/>
    </location>
</feature>
<sequence length="102" mass="11416">MKLLIDENLPPVMARSLQALFEGKHEIIALRDKFNSAGVTDLQWITSLGKEGNWSVLTADVRLAKNRVERNAFLSSNIVGFVMAPALRKRPLTIQMARILSI</sequence>
<dbReference type="Pfam" id="PF18478">
    <property type="entry name" value="PIN_10"/>
    <property type="match status" value="1"/>
</dbReference>
<evidence type="ECO:0000259" key="1">
    <source>
        <dbReference type="Pfam" id="PF18478"/>
    </source>
</evidence>
<evidence type="ECO:0000313" key="3">
    <source>
        <dbReference type="Proteomes" id="UP001595887"/>
    </source>
</evidence>
<reference evidence="3" key="1">
    <citation type="journal article" date="2019" name="Int. J. Syst. Evol. Microbiol.">
        <title>The Global Catalogue of Microorganisms (GCM) 10K type strain sequencing project: providing services to taxonomists for standard genome sequencing and annotation.</title>
        <authorList>
            <consortium name="The Broad Institute Genomics Platform"/>
            <consortium name="The Broad Institute Genome Sequencing Center for Infectious Disease"/>
            <person name="Wu L."/>
            <person name="Ma J."/>
        </authorList>
    </citation>
    <scope>NUCLEOTIDE SEQUENCE [LARGE SCALE GENOMIC DNA]</scope>
    <source>
        <strain evidence="3">CECT 8531</strain>
    </source>
</reference>
<name>A0ABV8RC45_9SPHN</name>
<comment type="caution">
    <text evidence="2">The sequence shown here is derived from an EMBL/GenBank/DDBJ whole genome shotgun (WGS) entry which is preliminary data.</text>
</comment>
<dbReference type="RefSeq" id="WP_381420430.1">
    <property type="nucleotide sequence ID" value="NZ_JBHSDH010000005.1"/>
</dbReference>
<evidence type="ECO:0000313" key="2">
    <source>
        <dbReference type="EMBL" id="MFC4290828.1"/>
    </source>
</evidence>
<accession>A0ABV8RC45</accession>
<dbReference type="InterPro" id="IPR041375">
    <property type="entry name" value="VapC45_PIN-like"/>
</dbReference>
<proteinExistence type="predicted"/>
<dbReference type="EMBL" id="JBHSDH010000005">
    <property type="protein sequence ID" value="MFC4290828.1"/>
    <property type="molecule type" value="Genomic_DNA"/>
</dbReference>
<protein>
    <recommendedName>
        <fullName evidence="1">VapC45 PIN like domain-containing protein</fullName>
    </recommendedName>
</protein>
<dbReference type="Proteomes" id="UP001595887">
    <property type="component" value="Unassembled WGS sequence"/>
</dbReference>
<gene>
    <name evidence="2" type="ORF">ACFOWX_00160</name>
</gene>